<dbReference type="GO" id="GO:0016433">
    <property type="term" value="F:rRNA (adenine) methyltransferase activity"/>
    <property type="evidence" value="ECO:0007669"/>
    <property type="project" value="UniProtKB-ARBA"/>
</dbReference>
<evidence type="ECO:0000256" key="4">
    <source>
        <dbReference type="ARBA" id="ARBA00022603"/>
    </source>
</evidence>
<dbReference type="Gene3D" id="1.10.10.2150">
    <property type="entry name" value="Ribosomal RNA-processing protein 8, N-terminal domain"/>
    <property type="match status" value="1"/>
</dbReference>
<name>A0A3G2SAE7_MALR7</name>
<evidence type="ECO:0000256" key="7">
    <source>
        <dbReference type="ARBA" id="ARBA00023242"/>
    </source>
</evidence>
<evidence type="ECO:0000256" key="1">
    <source>
        <dbReference type="ARBA" id="ARBA00004604"/>
    </source>
</evidence>
<keyword evidence="4 9" id="KW-0489">Methyltransferase</keyword>
<evidence type="ECO:0000313" key="11">
    <source>
        <dbReference type="EMBL" id="AYO44189.1"/>
    </source>
</evidence>
<comment type="function">
    <text evidence="9">S-adenosyl-L-methionine-dependent methyltransferase that specifically methylates the N(1) position of adenine in helix 25.1 in 25S rRNA. Required both for ribosomal 40S and 60S subunits biogenesis. Required for efficient pre-rRNA cleavage at site A2.</text>
</comment>
<dbReference type="OrthoDB" id="10258825at2759"/>
<evidence type="ECO:0000256" key="9">
    <source>
        <dbReference type="RuleBase" id="RU365074"/>
    </source>
</evidence>
<dbReference type="CDD" id="cd02440">
    <property type="entry name" value="AdoMet_MTases"/>
    <property type="match status" value="1"/>
</dbReference>
<feature type="compositionally biased region" description="Polar residues" evidence="10">
    <location>
        <begin position="160"/>
        <end position="174"/>
    </location>
</feature>
<evidence type="ECO:0000256" key="3">
    <source>
        <dbReference type="ARBA" id="ARBA00022552"/>
    </source>
</evidence>
<dbReference type="VEuPathDB" id="FungiDB:DNF11_3239"/>
<evidence type="ECO:0000256" key="10">
    <source>
        <dbReference type="SAM" id="MobiDB-lite"/>
    </source>
</evidence>
<dbReference type="STRING" id="425264.A0A3G2SAE7"/>
<dbReference type="InterPro" id="IPR042036">
    <property type="entry name" value="RRP8_N"/>
</dbReference>
<protein>
    <recommendedName>
        <fullName evidence="8 9">Ribosomal RNA-processing protein 8</fullName>
        <ecNumber evidence="9">2.1.1.-</ecNumber>
    </recommendedName>
</protein>
<evidence type="ECO:0000256" key="5">
    <source>
        <dbReference type="ARBA" id="ARBA00022679"/>
    </source>
</evidence>
<feature type="region of interest" description="Disordered" evidence="10">
    <location>
        <begin position="134"/>
        <end position="182"/>
    </location>
</feature>
<sequence length="476" mass="51683">MPGDAAAIDLGVLQQQLQTHRSSLADQIMQHLPDQTSTSSHAPQPTQSARRPATLGVGASTSQPNSYSAADHKFRAKLGAKAGRKRSFEDIKPAALPEDDDEGDSRGSAAQKRARPQRRMDMFAAAEAKIKAGKEKAQVHDVPPHVATMSKAQRKKWNKQQRIAASEKSNSPSSGEPPAMTPLQSSMLASLQGARFRSINERLYTHPSRDALAFMQDDPQLFDDYHAGFRQQVRKWPKNPVDKIAELLTSSKKAKSTHRIRAASIPGALVVDMGAGEGGLAKMLAAHGFHTLSYDLVDTPDGWVRGLDAAALHALPLPGIYTPLGIVWDRDANFITAASTVDVVVFCLSLMGTNWVDMICEAWRVLKPNGEMVIAEVTSRLGSTGDTHAFTELLCALGFHVDWVDTTNTHFVLLTCTKTVEARQADTSQPGPTLCPTASPSELRRAVTNAAQANDARSTLVQVGADVLKPCWYKRR</sequence>
<feature type="compositionally biased region" description="Polar residues" evidence="10">
    <location>
        <begin position="59"/>
        <end position="68"/>
    </location>
</feature>
<feature type="compositionally biased region" description="Basic and acidic residues" evidence="10">
    <location>
        <begin position="134"/>
        <end position="143"/>
    </location>
</feature>
<dbReference type="EMBL" id="CP033153">
    <property type="protein sequence ID" value="AYO44189.1"/>
    <property type="molecule type" value="Genomic_DNA"/>
</dbReference>
<keyword evidence="3 9" id="KW-0698">rRNA processing</keyword>
<dbReference type="EC" id="2.1.1.-" evidence="9"/>
<comment type="subcellular location">
    <subcellularLocation>
        <location evidence="1 9">Nucleus</location>
        <location evidence="1 9">Nucleolus</location>
    </subcellularLocation>
</comment>
<evidence type="ECO:0000256" key="2">
    <source>
        <dbReference type="ARBA" id="ARBA00006301"/>
    </source>
</evidence>
<keyword evidence="7 9" id="KW-0539">Nucleus</keyword>
<organism evidence="11 12">
    <name type="scientific">Malassezia restricta (strain ATCC 96810 / NBRC 103918 / CBS 7877)</name>
    <name type="common">Seborrheic dermatitis infection agent</name>
    <dbReference type="NCBI Taxonomy" id="425264"/>
    <lineage>
        <taxon>Eukaryota</taxon>
        <taxon>Fungi</taxon>
        <taxon>Dikarya</taxon>
        <taxon>Basidiomycota</taxon>
        <taxon>Ustilaginomycotina</taxon>
        <taxon>Malasseziomycetes</taxon>
        <taxon>Malasseziales</taxon>
        <taxon>Malasseziaceae</taxon>
        <taxon>Malassezia</taxon>
    </lineage>
</organism>
<gene>
    <name evidence="11" type="primary">RRP8</name>
    <name evidence="11" type="ORF">DNF11_3239</name>
</gene>
<evidence type="ECO:0000256" key="8">
    <source>
        <dbReference type="ARBA" id="ARBA00076672"/>
    </source>
</evidence>
<dbReference type="Proteomes" id="UP000269793">
    <property type="component" value="Chromosome VI"/>
</dbReference>
<keyword evidence="12" id="KW-1185">Reference proteome</keyword>
<dbReference type="Pfam" id="PF05148">
    <property type="entry name" value="Methyltransf_8"/>
    <property type="match status" value="2"/>
</dbReference>
<feature type="compositionally biased region" description="Basic residues" evidence="10">
    <location>
        <begin position="74"/>
        <end position="85"/>
    </location>
</feature>
<dbReference type="GO" id="GO:0005730">
    <property type="term" value="C:nucleolus"/>
    <property type="evidence" value="ECO:0007669"/>
    <property type="project" value="UniProtKB-SubCell"/>
</dbReference>
<dbReference type="Gene3D" id="3.40.50.150">
    <property type="entry name" value="Vaccinia Virus protein VP39"/>
    <property type="match status" value="1"/>
</dbReference>
<dbReference type="FunFam" id="1.10.10.2150:FF:000001">
    <property type="entry name" value="Ribosomal RNA-processing protein 8"/>
    <property type="match status" value="1"/>
</dbReference>
<keyword evidence="5 9" id="KW-0808">Transferase</keyword>
<feature type="compositionally biased region" description="Polar residues" evidence="10">
    <location>
        <begin position="33"/>
        <end position="49"/>
    </location>
</feature>
<evidence type="ECO:0000256" key="6">
    <source>
        <dbReference type="ARBA" id="ARBA00022691"/>
    </source>
</evidence>
<evidence type="ECO:0000313" key="12">
    <source>
        <dbReference type="Proteomes" id="UP000269793"/>
    </source>
</evidence>
<dbReference type="GO" id="GO:0042273">
    <property type="term" value="P:ribosomal large subunit biogenesis"/>
    <property type="evidence" value="ECO:0007669"/>
    <property type="project" value="TreeGrafter"/>
</dbReference>
<reference evidence="11 12" key="1">
    <citation type="submission" date="2018-10" db="EMBL/GenBank/DDBJ databases">
        <title>Complete genome sequence of Malassezia restricta CBS 7877.</title>
        <authorList>
            <person name="Morand S.C."/>
            <person name="Bertignac M."/>
            <person name="Iltis A."/>
            <person name="Kolder I."/>
            <person name="Pirovano W."/>
            <person name="Jourdain R."/>
            <person name="Clavaud C."/>
        </authorList>
    </citation>
    <scope>NUCLEOTIDE SEQUENCE [LARGE SCALE GENOMIC DNA]</scope>
    <source>
        <strain evidence="11 12">CBS 7877</strain>
    </source>
</reference>
<dbReference type="InterPro" id="IPR029063">
    <property type="entry name" value="SAM-dependent_MTases_sf"/>
</dbReference>
<accession>A0A3G2SAE7</accession>
<dbReference type="PANTHER" id="PTHR12787">
    <property type="entry name" value="RIBOSOMAL RNA-PROCESSING PROTEIN 8"/>
    <property type="match status" value="1"/>
</dbReference>
<proteinExistence type="inferred from homology"/>
<dbReference type="SUPFAM" id="SSF53335">
    <property type="entry name" value="S-adenosyl-L-methionine-dependent methyltransferases"/>
    <property type="match status" value="1"/>
</dbReference>
<dbReference type="PANTHER" id="PTHR12787:SF0">
    <property type="entry name" value="RIBOSOMAL RNA-PROCESSING PROTEIN 8"/>
    <property type="match status" value="1"/>
</dbReference>
<feature type="region of interest" description="Disordered" evidence="10">
    <location>
        <begin position="22"/>
        <end position="119"/>
    </location>
</feature>
<comment type="similarity">
    <text evidence="2 9">Belongs to the methyltransferase superfamily. RRP8 family.</text>
</comment>
<dbReference type="AlphaFoldDB" id="A0A3G2SAE7"/>
<dbReference type="InterPro" id="IPR007823">
    <property type="entry name" value="RRP8"/>
</dbReference>
<keyword evidence="6 9" id="KW-0949">S-adenosyl-L-methionine</keyword>